<keyword evidence="10" id="KW-1185">Reference proteome</keyword>
<evidence type="ECO:0000256" key="2">
    <source>
        <dbReference type="ARBA" id="ARBA00022448"/>
    </source>
</evidence>
<dbReference type="PROSITE" id="PS00196">
    <property type="entry name" value="COPPER_BLUE"/>
    <property type="match status" value="1"/>
</dbReference>
<evidence type="ECO:0000256" key="3">
    <source>
        <dbReference type="ARBA" id="ARBA00022723"/>
    </source>
</evidence>
<evidence type="ECO:0000256" key="6">
    <source>
        <dbReference type="ARBA" id="ARBA00023136"/>
    </source>
</evidence>
<name>A0ABU2G9B6_9EURY</name>
<keyword evidence="6" id="KW-0472">Membrane</keyword>
<keyword evidence="3" id="KW-0479">Metal-binding</keyword>
<accession>A0ABU2G9B6</accession>
<evidence type="ECO:0000256" key="1">
    <source>
        <dbReference type="ARBA" id="ARBA00004370"/>
    </source>
</evidence>
<feature type="compositionally biased region" description="Polar residues" evidence="7">
    <location>
        <begin position="179"/>
        <end position="196"/>
    </location>
</feature>
<dbReference type="SUPFAM" id="SSF49503">
    <property type="entry name" value="Cupredoxins"/>
    <property type="match status" value="1"/>
</dbReference>
<evidence type="ECO:0000256" key="7">
    <source>
        <dbReference type="SAM" id="MobiDB-lite"/>
    </source>
</evidence>
<dbReference type="EMBL" id="JAMQOQ010000009">
    <property type="protein sequence ID" value="MDS0296884.1"/>
    <property type="molecule type" value="Genomic_DNA"/>
</dbReference>
<protein>
    <submittedName>
        <fullName evidence="9">Plastocyanin/azurin family copper-binding protein</fullName>
    </submittedName>
</protein>
<evidence type="ECO:0000256" key="4">
    <source>
        <dbReference type="ARBA" id="ARBA00022982"/>
    </source>
</evidence>
<dbReference type="Gene3D" id="2.60.40.420">
    <property type="entry name" value="Cupredoxins - blue copper proteins"/>
    <property type="match status" value="1"/>
</dbReference>
<sequence length="196" mass="20147">MERRQVLKSAGILATGGVTSLAGCSSSGNGDSGGGEPNTTDTEETTGGSGEETTEGSGGSNTVMMVTEGSEYYFDPIGLFIESGETVTFEIQSGSHSATAYKEGTSSASVNRIPEGAETFNSEILSEQGATYEHTFETTGTYDYFCIPHKTLGMVGRIVVGEPGGPAEGSMPPDGDVPESQTIVDQGSVSYSSFSG</sequence>
<keyword evidence="5" id="KW-0186">Copper</keyword>
<dbReference type="InterPro" id="IPR008972">
    <property type="entry name" value="Cupredoxin"/>
</dbReference>
<feature type="domain" description="Blue (type 1) copper" evidence="8">
    <location>
        <begin position="66"/>
        <end position="160"/>
    </location>
</feature>
<dbReference type="PROSITE" id="PS51257">
    <property type="entry name" value="PROKAR_LIPOPROTEIN"/>
    <property type="match status" value="1"/>
</dbReference>
<dbReference type="PANTHER" id="PTHR34192:SF10">
    <property type="entry name" value="PLASTOCYANIN MAJOR ISOFORM, CHLOROPLASTIC-RELATED"/>
    <property type="match status" value="1"/>
</dbReference>
<feature type="region of interest" description="Disordered" evidence="7">
    <location>
        <begin position="163"/>
        <end position="196"/>
    </location>
</feature>
<evidence type="ECO:0000256" key="5">
    <source>
        <dbReference type="ARBA" id="ARBA00023008"/>
    </source>
</evidence>
<proteinExistence type="predicted"/>
<dbReference type="InterPro" id="IPR002387">
    <property type="entry name" value="Plastocyanin"/>
</dbReference>
<dbReference type="PANTHER" id="PTHR34192">
    <property type="entry name" value="PLASTOCYANIN MAJOR ISOFORM, CHLOROPLASTIC-RELATED"/>
    <property type="match status" value="1"/>
</dbReference>
<keyword evidence="2" id="KW-0813">Transport</keyword>
<reference evidence="9 10" key="1">
    <citation type="submission" date="2022-06" db="EMBL/GenBank/DDBJ databases">
        <title>Halogeometricum sp. a new haloarchaeum isolate from saline soil.</title>
        <authorList>
            <person name="Strakova D."/>
            <person name="Galisteo C."/>
            <person name="Sanchez-Porro C."/>
            <person name="Ventosa A."/>
        </authorList>
    </citation>
    <scope>NUCLEOTIDE SEQUENCE [LARGE SCALE GENOMIC DNA]</scope>
    <source>
        <strain evidence="10">S3BR25-2</strain>
    </source>
</reference>
<evidence type="ECO:0000313" key="10">
    <source>
        <dbReference type="Proteomes" id="UP001254813"/>
    </source>
</evidence>
<dbReference type="Pfam" id="PF00127">
    <property type="entry name" value="Copper-bind"/>
    <property type="match status" value="1"/>
</dbReference>
<evidence type="ECO:0000313" key="9">
    <source>
        <dbReference type="EMBL" id="MDS0296884.1"/>
    </source>
</evidence>
<dbReference type="RefSeq" id="WP_310930820.1">
    <property type="nucleotide sequence ID" value="NZ_JAMQOQ010000009.1"/>
</dbReference>
<evidence type="ECO:0000259" key="8">
    <source>
        <dbReference type="Pfam" id="PF00127"/>
    </source>
</evidence>
<dbReference type="InterPro" id="IPR028871">
    <property type="entry name" value="BlueCu_1_BS"/>
</dbReference>
<organism evidence="9 10">
    <name type="scientific">Halogeometricum luteum</name>
    <dbReference type="NCBI Taxonomy" id="2950537"/>
    <lineage>
        <taxon>Archaea</taxon>
        <taxon>Methanobacteriati</taxon>
        <taxon>Methanobacteriota</taxon>
        <taxon>Stenosarchaea group</taxon>
        <taxon>Halobacteria</taxon>
        <taxon>Halobacteriales</taxon>
        <taxon>Haloferacaceae</taxon>
        <taxon>Halogeometricum</taxon>
    </lineage>
</organism>
<dbReference type="Proteomes" id="UP001254813">
    <property type="component" value="Unassembled WGS sequence"/>
</dbReference>
<gene>
    <name evidence="9" type="ORF">NDI79_22200</name>
</gene>
<comment type="caution">
    <text evidence="9">The sequence shown here is derived from an EMBL/GenBank/DDBJ whole genome shotgun (WGS) entry which is preliminary data.</text>
</comment>
<dbReference type="InterPro" id="IPR000923">
    <property type="entry name" value="BlueCu_1"/>
</dbReference>
<feature type="region of interest" description="Disordered" evidence="7">
    <location>
        <begin position="18"/>
        <end position="63"/>
    </location>
</feature>
<comment type="subcellular location">
    <subcellularLocation>
        <location evidence="1">Membrane</location>
    </subcellularLocation>
</comment>
<dbReference type="PRINTS" id="PR00157">
    <property type="entry name" value="PLASTOCYANIN"/>
</dbReference>
<keyword evidence="4" id="KW-0249">Electron transport</keyword>